<name>A0A9W7CN67_9STRA</name>
<dbReference type="AlphaFoldDB" id="A0A9W7CN67"/>
<comment type="caution">
    <text evidence="2">The sequence shown here is derived from an EMBL/GenBank/DDBJ whole genome shotgun (WGS) entry which is preliminary data.</text>
</comment>
<dbReference type="OrthoDB" id="10655623at2759"/>
<evidence type="ECO:0000313" key="3">
    <source>
        <dbReference type="Proteomes" id="UP001165121"/>
    </source>
</evidence>
<dbReference type="Proteomes" id="UP001165121">
    <property type="component" value="Unassembled WGS sequence"/>
</dbReference>
<organism evidence="2 3">
    <name type="scientific">Phytophthora fragariaefolia</name>
    <dbReference type="NCBI Taxonomy" id="1490495"/>
    <lineage>
        <taxon>Eukaryota</taxon>
        <taxon>Sar</taxon>
        <taxon>Stramenopiles</taxon>
        <taxon>Oomycota</taxon>
        <taxon>Peronosporomycetes</taxon>
        <taxon>Peronosporales</taxon>
        <taxon>Peronosporaceae</taxon>
        <taxon>Phytophthora</taxon>
    </lineage>
</organism>
<protein>
    <submittedName>
        <fullName evidence="2">Unnamed protein product</fullName>
    </submittedName>
</protein>
<sequence>MVHLTHSSAHWKIRCIMDSSSEEENTPPNVQRNQAARRNGDSRGSKSAQVEADDASAGTLTPPWLPPGTSKLGLSKLETNPPQSSPPKRRQSRREIAAPYSRPQSPPRQVDRAVAGHEETATALTLSDEVRHLSQASAPGDMFALARWHFALCNCASSTTRSPTCSRPLRTSAGARAQSLAARIPAATPR</sequence>
<reference evidence="2" key="1">
    <citation type="submission" date="2023-04" db="EMBL/GenBank/DDBJ databases">
        <title>Phytophthora fragariaefolia NBRC 109709.</title>
        <authorList>
            <person name="Ichikawa N."/>
            <person name="Sato H."/>
            <person name="Tonouchi N."/>
        </authorList>
    </citation>
    <scope>NUCLEOTIDE SEQUENCE</scope>
    <source>
        <strain evidence="2">NBRC 109709</strain>
    </source>
</reference>
<dbReference type="EMBL" id="BSXT01000803">
    <property type="protein sequence ID" value="GMF34345.1"/>
    <property type="molecule type" value="Genomic_DNA"/>
</dbReference>
<keyword evidence="3" id="KW-1185">Reference proteome</keyword>
<evidence type="ECO:0000313" key="2">
    <source>
        <dbReference type="EMBL" id="GMF34345.1"/>
    </source>
</evidence>
<evidence type="ECO:0000256" key="1">
    <source>
        <dbReference type="SAM" id="MobiDB-lite"/>
    </source>
</evidence>
<feature type="compositionally biased region" description="Polar residues" evidence="1">
    <location>
        <begin position="26"/>
        <end position="36"/>
    </location>
</feature>
<accession>A0A9W7CN67</accession>
<feature type="region of interest" description="Disordered" evidence="1">
    <location>
        <begin position="159"/>
        <end position="190"/>
    </location>
</feature>
<feature type="compositionally biased region" description="Low complexity" evidence="1">
    <location>
        <begin position="159"/>
        <end position="172"/>
    </location>
</feature>
<gene>
    <name evidence="2" type="ORF">Pfra01_000880400</name>
</gene>
<proteinExistence type="predicted"/>
<feature type="region of interest" description="Disordered" evidence="1">
    <location>
        <begin position="18"/>
        <end position="110"/>
    </location>
</feature>